<dbReference type="Pfam" id="PF00571">
    <property type="entry name" value="CBS"/>
    <property type="match status" value="2"/>
</dbReference>
<dbReference type="EMBL" id="JAMXIB010000003">
    <property type="protein sequence ID" value="MCO5724180.1"/>
    <property type="molecule type" value="Genomic_DNA"/>
</dbReference>
<evidence type="ECO:0000256" key="1">
    <source>
        <dbReference type="PROSITE-ProRule" id="PRU00703"/>
    </source>
</evidence>
<dbReference type="InterPro" id="IPR050141">
    <property type="entry name" value="GCL_type2/YbdK_subfam"/>
</dbReference>
<feature type="domain" description="CBS" evidence="2">
    <location>
        <begin position="573"/>
        <end position="618"/>
    </location>
</feature>
<protein>
    <submittedName>
        <fullName evidence="3">CBS domain-containing protein</fullName>
    </submittedName>
</protein>
<dbReference type="Gene3D" id="3.10.580.10">
    <property type="entry name" value="CBS-domain"/>
    <property type="match status" value="1"/>
</dbReference>
<sequence length="618" mass="71110">MGTHVVKPLDTFEERSVYFRRLLTDLEALEQMTLDGSFLRDPIHIGAEQEFCLVDKNWQPSNQAVAILEDIAEPHFTTELTRYNLEINLDPLPLDGTCFSQMHRQLNDLLDLGQEVAEKHENYIILTGILPTISTHYLKEDYMTPKERYKILSDAIKRVRKADLELHVKGVDEVHLRHDSIMYEGCNTSFQAHLQIDPDDFADTYNWAQAISGPILSICANSPMLMGRELWEETRIALFTQSVDTRRSTFLLNERQPRVGFGTSWAEGSPADFFKKSILRFRSLISTSFEGEDSLQQLEKGVTPELSALNLHNGTVYPWNRLCYGRTQGKPHLRIENRYMPSGPTTSDEIANLMFWVGVMKGRPREWEQIHLKMDFRDAKKNFFNAARYGMAAQFHWDGKIIPTRDLLLEFFLPMAYKGLARVNVDRADVERYLGIIERRIRSQNGAEWMVQSYRELRREFNPPEALRRLTASLFDRSYKGYPVDAWKKIHVNEVAHGAKAKKRVGDLMTTKIITAQEEDSAALVVQMMQWNHIHHLPILNDHNELSGLLSWTDVAELQETEAIYKSRIRDLMKQDLITVGPEARVAEARKLMETHKINSLPVVVGNALVGILTSNDL</sequence>
<dbReference type="RefSeq" id="WP_252740561.1">
    <property type="nucleotide sequence ID" value="NZ_JAMXIB010000003.1"/>
</dbReference>
<keyword evidence="1" id="KW-0129">CBS domain</keyword>
<dbReference type="SMART" id="SM00116">
    <property type="entry name" value="CBS"/>
    <property type="match status" value="2"/>
</dbReference>
<evidence type="ECO:0000313" key="3">
    <source>
        <dbReference type="EMBL" id="MCO5724180.1"/>
    </source>
</evidence>
<keyword evidence="4" id="KW-1185">Reference proteome</keyword>
<proteinExistence type="predicted"/>
<organism evidence="3 4">
    <name type="scientific">Robiginitalea marina</name>
    <dbReference type="NCBI Taxonomy" id="2954105"/>
    <lineage>
        <taxon>Bacteria</taxon>
        <taxon>Pseudomonadati</taxon>
        <taxon>Bacteroidota</taxon>
        <taxon>Flavobacteriia</taxon>
        <taxon>Flavobacteriales</taxon>
        <taxon>Flavobacteriaceae</taxon>
        <taxon>Robiginitalea</taxon>
    </lineage>
</organism>
<dbReference type="Proteomes" id="UP001206312">
    <property type="component" value="Unassembled WGS sequence"/>
</dbReference>
<comment type="caution">
    <text evidence="3">The sequence shown here is derived from an EMBL/GenBank/DDBJ whole genome shotgun (WGS) entry which is preliminary data.</text>
</comment>
<dbReference type="InterPro" id="IPR006336">
    <property type="entry name" value="GCS2"/>
</dbReference>
<name>A0ABT1AVT5_9FLAO</name>
<feature type="domain" description="CBS" evidence="2">
    <location>
        <begin position="509"/>
        <end position="567"/>
    </location>
</feature>
<dbReference type="InterPro" id="IPR000644">
    <property type="entry name" value="CBS_dom"/>
</dbReference>
<dbReference type="InterPro" id="IPR014746">
    <property type="entry name" value="Gln_synth/guanido_kin_cat_dom"/>
</dbReference>
<reference evidence="3 4" key="1">
    <citation type="submission" date="2022-06" db="EMBL/GenBank/DDBJ databases">
        <authorList>
            <person name="Xuan X."/>
        </authorList>
    </citation>
    <scope>NUCLEOTIDE SEQUENCE [LARGE SCALE GENOMIC DNA]</scope>
    <source>
        <strain evidence="3 4">2V75</strain>
    </source>
</reference>
<accession>A0ABT1AVT5</accession>
<dbReference type="PANTHER" id="PTHR36510:SF3">
    <property type="entry name" value="CONSERVED PROTEIN"/>
    <property type="match status" value="1"/>
</dbReference>
<dbReference type="PANTHER" id="PTHR36510">
    <property type="entry name" value="GLUTAMATE--CYSTEINE LIGASE 2-RELATED"/>
    <property type="match status" value="1"/>
</dbReference>
<dbReference type="SUPFAM" id="SSF54631">
    <property type="entry name" value="CBS-domain pair"/>
    <property type="match status" value="1"/>
</dbReference>
<dbReference type="PROSITE" id="PS51371">
    <property type="entry name" value="CBS"/>
    <property type="match status" value="2"/>
</dbReference>
<dbReference type="Pfam" id="PF04107">
    <property type="entry name" value="GCS2"/>
    <property type="match status" value="1"/>
</dbReference>
<dbReference type="Gene3D" id="3.30.590.20">
    <property type="match status" value="1"/>
</dbReference>
<gene>
    <name evidence="3" type="ORF">NG653_04895</name>
</gene>
<evidence type="ECO:0000259" key="2">
    <source>
        <dbReference type="PROSITE" id="PS51371"/>
    </source>
</evidence>
<dbReference type="InterPro" id="IPR046342">
    <property type="entry name" value="CBS_dom_sf"/>
</dbReference>
<dbReference type="SUPFAM" id="SSF55931">
    <property type="entry name" value="Glutamine synthetase/guanido kinase"/>
    <property type="match status" value="1"/>
</dbReference>
<evidence type="ECO:0000313" key="4">
    <source>
        <dbReference type="Proteomes" id="UP001206312"/>
    </source>
</evidence>